<keyword evidence="2" id="KW-1185">Reference proteome</keyword>
<evidence type="ECO:0000313" key="1">
    <source>
        <dbReference type="EMBL" id="KAK5936496.1"/>
    </source>
</evidence>
<sequence length="213" mass="24088">MVNFLSLPTEIRNKIYEQVLVIPHPLYLFQEPGFSVDTFAPDKPFQWPALLYTNRQIHGEASAVLYGMNHFHFVDITAQQVDVLRSFLSHIGITNAASVSHLCVNFPVAQNIEGEPRKFRLRDDSMQALTLLQDKCTSLSTLETVVHYKNSSFFTRTDKFLQEALPQIDAQLRAISSLESIVVRVEVHGQIPTSSAKELMQELGWSVVSGRDL</sequence>
<reference evidence="1 2" key="1">
    <citation type="journal article" date="2023" name="Res Sq">
        <title>Genomic and morphological characterization of Knufia obscura isolated from the Mars 2020 spacecraft assembly facility.</title>
        <authorList>
            <person name="Chander A.M."/>
            <person name="Teixeira M.M."/>
            <person name="Singh N.K."/>
            <person name="Williams M.P."/>
            <person name="Parker C.W."/>
            <person name="Leo P."/>
            <person name="Stajich J.E."/>
            <person name="Torok T."/>
            <person name="Tighe S."/>
            <person name="Mason C.E."/>
            <person name="Venkateswaran K."/>
        </authorList>
    </citation>
    <scope>NUCLEOTIDE SEQUENCE [LARGE SCALE GENOMIC DNA]</scope>
    <source>
        <strain evidence="1 2">CCFEE 5817</strain>
    </source>
</reference>
<dbReference type="EMBL" id="JAVHJV010000036">
    <property type="protein sequence ID" value="KAK5936496.1"/>
    <property type="molecule type" value="Genomic_DNA"/>
</dbReference>
<accession>A0ABR0R780</accession>
<protein>
    <submittedName>
        <fullName evidence="1">Uncharacterized protein</fullName>
    </submittedName>
</protein>
<dbReference type="RefSeq" id="XP_064724586.1">
    <property type="nucleotide sequence ID" value="XM_064879642.1"/>
</dbReference>
<dbReference type="GeneID" id="90004712"/>
<organism evidence="1 2">
    <name type="scientific">Knufia obscura</name>
    <dbReference type="NCBI Taxonomy" id="1635080"/>
    <lineage>
        <taxon>Eukaryota</taxon>
        <taxon>Fungi</taxon>
        <taxon>Dikarya</taxon>
        <taxon>Ascomycota</taxon>
        <taxon>Pezizomycotina</taxon>
        <taxon>Eurotiomycetes</taxon>
        <taxon>Chaetothyriomycetidae</taxon>
        <taxon>Chaetothyriales</taxon>
        <taxon>Trichomeriaceae</taxon>
        <taxon>Knufia</taxon>
    </lineage>
</organism>
<dbReference type="PANTHER" id="PTHR42085">
    <property type="entry name" value="F-BOX DOMAIN-CONTAINING PROTEIN"/>
    <property type="match status" value="1"/>
</dbReference>
<proteinExistence type="predicted"/>
<gene>
    <name evidence="1" type="ORF">PMZ80_011263</name>
</gene>
<name>A0ABR0R780_9EURO</name>
<dbReference type="PANTHER" id="PTHR42085:SF8">
    <property type="entry name" value="F-BOX DOMAIN-CONTAINING PROTEIN"/>
    <property type="match status" value="1"/>
</dbReference>
<evidence type="ECO:0000313" key="2">
    <source>
        <dbReference type="Proteomes" id="UP001334248"/>
    </source>
</evidence>
<dbReference type="InterPro" id="IPR038883">
    <property type="entry name" value="AN11006-like"/>
</dbReference>
<comment type="caution">
    <text evidence="1">The sequence shown here is derived from an EMBL/GenBank/DDBJ whole genome shotgun (WGS) entry which is preliminary data.</text>
</comment>
<dbReference type="Proteomes" id="UP001334248">
    <property type="component" value="Unassembled WGS sequence"/>
</dbReference>